<keyword evidence="3" id="KW-1185">Reference proteome</keyword>
<dbReference type="AlphaFoldDB" id="A0A8H5AQ93"/>
<accession>A0A8H5AQ93</accession>
<comment type="caution">
    <text evidence="2">The sequence shown here is derived from an EMBL/GenBank/DDBJ whole genome shotgun (WGS) entry which is preliminary data.</text>
</comment>
<feature type="compositionally biased region" description="Basic and acidic residues" evidence="1">
    <location>
        <begin position="1"/>
        <end position="19"/>
    </location>
</feature>
<proteinExistence type="predicted"/>
<gene>
    <name evidence="2" type="ORF">D9619_013568</name>
</gene>
<sequence length="269" mass="30207">MEREKDSNRSATDNRDRPSRLSRFISNIKEQVKKGPNTSIASSKASSATSTPKAASPAADTISWLPHAPNHNDKRNHWYNPKKPQSIWCMGFKFPVDLCDCISSSSPLGCTHRLNLLSLLDIASFISESRHFYTLHTDNCYRYSLLILQMASQSITNAKKLHQSEYIKEQPLTVQGKFHQVFPSIALSDEETESLFKEYQAHKATQDKEATILKTSTVCRGTDDVGSSDSKAFKVEANVRARWSRARRVRVVAAVLVVEAGVWPSYLSD</sequence>
<reference evidence="2 3" key="1">
    <citation type="journal article" date="2020" name="ISME J.">
        <title>Uncovering the hidden diversity of litter-decomposition mechanisms in mushroom-forming fungi.</title>
        <authorList>
            <person name="Floudas D."/>
            <person name="Bentzer J."/>
            <person name="Ahren D."/>
            <person name="Johansson T."/>
            <person name="Persson P."/>
            <person name="Tunlid A."/>
        </authorList>
    </citation>
    <scope>NUCLEOTIDE SEQUENCE [LARGE SCALE GENOMIC DNA]</scope>
    <source>
        <strain evidence="2 3">CBS 101986</strain>
    </source>
</reference>
<organism evidence="2 3">
    <name type="scientific">Psilocybe cf. subviscida</name>
    <dbReference type="NCBI Taxonomy" id="2480587"/>
    <lineage>
        <taxon>Eukaryota</taxon>
        <taxon>Fungi</taxon>
        <taxon>Dikarya</taxon>
        <taxon>Basidiomycota</taxon>
        <taxon>Agaricomycotina</taxon>
        <taxon>Agaricomycetes</taxon>
        <taxon>Agaricomycetidae</taxon>
        <taxon>Agaricales</taxon>
        <taxon>Agaricineae</taxon>
        <taxon>Strophariaceae</taxon>
        <taxon>Psilocybe</taxon>
    </lineage>
</organism>
<dbReference type="Proteomes" id="UP000567179">
    <property type="component" value="Unassembled WGS sequence"/>
</dbReference>
<evidence type="ECO:0000313" key="3">
    <source>
        <dbReference type="Proteomes" id="UP000567179"/>
    </source>
</evidence>
<feature type="compositionally biased region" description="Low complexity" evidence="1">
    <location>
        <begin position="41"/>
        <end position="59"/>
    </location>
</feature>
<evidence type="ECO:0000313" key="2">
    <source>
        <dbReference type="EMBL" id="KAF5309019.1"/>
    </source>
</evidence>
<dbReference type="EMBL" id="JAACJJ010000062">
    <property type="protein sequence ID" value="KAF5309019.1"/>
    <property type="molecule type" value="Genomic_DNA"/>
</dbReference>
<protein>
    <submittedName>
        <fullName evidence="2">Uncharacterized protein</fullName>
    </submittedName>
</protein>
<evidence type="ECO:0000256" key="1">
    <source>
        <dbReference type="SAM" id="MobiDB-lite"/>
    </source>
</evidence>
<feature type="region of interest" description="Disordered" evidence="1">
    <location>
        <begin position="1"/>
        <end position="67"/>
    </location>
</feature>
<name>A0A8H5AQ93_9AGAR</name>